<dbReference type="EMBL" id="CADCTR010001994">
    <property type="protein sequence ID" value="CAA9325435.1"/>
    <property type="molecule type" value="Genomic_DNA"/>
</dbReference>
<accession>A0A6J4L8U8</accession>
<dbReference type="AlphaFoldDB" id="A0A6J4L8U8"/>
<feature type="compositionally biased region" description="Basic residues" evidence="1">
    <location>
        <begin position="27"/>
        <end position="38"/>
    </location>
</feature>
<proteinExistence type="predicted"/>
<evidence type="ECO:0000256" key="1">
    <source>
        <dbReference type="SAM" id="MobiDB-lite"/>
    </source>
</evidence>
<gene>
    <name evidence="2" type="ORF">AVDCRST_MAG93-5937</name>
</gene>
<reference evidence="2" key="1">
    <citation type="submission" date="2020-02" db="EMBL/GenBank/DDBJ databases">
        <authorList>
            <person name="Meier V. D."/>
        </authorList>
    </citation>
    <scope>NUCLEOTIDE SEQUENCE</scope>
    <source>
        <strain evidence="2">AVDCRST_MAG93</strain>
    </source>
</reference>
<sequence>MRIALWSLQDLGISHATAHFRQERPSSHHHRASAYRSG</sequence>
<evidence type="ECO:0000313" key="2">
    <source>
        <dbReference type="EMBL" id="CAA9325435.1"/>
    </source>
</evidence>
<name>A0A6J4L8U8_9CHLR</name>
<organism evidence="2">
    <name type="scientific">uncultured Chloroflexia bacterium</name>
    <dbReference type="NCBI Taxonomy" id="1672391"/>
    <lineage>
        <taxon>Bacteria</taxon>
        <taxon>Bacillati</taxon>
        <taxon>Chloroflexota</taxon>
        <taxon>Chloroflexia</taxon>
        <taxon>environmental samples</taxon>
    </lineage>
</organism>
<feature type="region of interest" description="Disordered" evidence="1">
    <location>
        <begin position="19"/>
        <end position="38"/>
    </location>
</feature>
<protein>
    <submittedName>
        <fullName evidence="2">Uncharacterized protein</fullName>
    </submittedName>
</protein>